<protein>
    <submittedName>
        <fullName evidence="1">Uncharacterized protein</fullName>
    </submittedName>
</protein>
<reference evidence="1" key="1">
    <citation type="journal article" date="2014" name="Int. J. Syst. Evol. Microbiol.">
        <title>Complete genome sequence of Corynebacterium casei LMG S-19264T (=DSM 44701T), isolated from a smear-ripened cheese.</title>
        <authorList>
            <consortium name="US DOE Joint Genome Institute (JGI-PGF)"/>
            <person name="Walter F."/>
            <person name="Albersmeier A."/>
            <person name="Kalinowski J."/>
            <person name="Ruckert C."/>
        </authorList>
    </citation>
    <scope>NUCLEOTIDE SEQUENCE</scope>
    <source>
        <strain evidence="1">CCM 8433</strain>
    </source>
</reference>
<sequence>MIGKINQRMDESKMTTKELINGMNHKLKFLSYLILQLFVSFKRKYGEEKIVLLISHNSDSLSRFNQIMIIKDRKITIKT</sequence>
<dbReference type="Proteomes" id="UP000622610">
    <property type="component" value="Unassembled WGS sequence"/>
</dbReference>
<keyword evidence="2" id="KW-1185">Reference proteome</keyword>
<organism evidence="1 2">
    <name type="scientific">Enterococcus alcedinis</name>
    <dbReference type="NCBI Taxonomy" id="1274384"/>
    <lineage>
        <taxon>Bacteria</taxon>
        <taxon>Bacillati</taxon>
        <taxon>Bacillota</taxon>
        <taxon>Bacilli</taxon>
        <taxon>Lactobacillales</taxon>
        <taxon>Enterococcaceae</taxon>
        <taxon>Enterococcus</taxon>
    </lineage>
</organism>
<accession>A0A917JFV4</accession>
<dbReference type="EMBL" id="BMDT01000002">
    <property type="protein sequence ID" value="GGI65025.1"/>
    <property type="molecule type" value="Genomic_DNA"/>
</dbReference>
<evidence type="ECO:0000313" key="2">
    <source>
        <dbReference type="Proteomes" id="UP000622610"/>
    </source>
</evidence>
<gene>
    <name evidence="1" type="ORF">GCM10011482_06790</name>
</gene>
<comment type="caution">
    <text evidence="1">The sequence shown here is derived from an EMBL/GenBank/DDBJ whole genome shotgun (WGS) entry which is preliminary data.</text>
</comment>
<reference evidence="1" key="2">
    <citation type="submission" date="2020-09" db="EMBL/GenBank/DDBJ databases">
        <authorList>
            <person name="Sun Q."/>
            <person name="Sedlacek I."/>
        </authorList>
    </citation>
    <scope>NUCLEOTIDE SEQUENCE</scope>
    <source>
        <strain evidence="1">CCM 8433</strain>
    </source>
</reference>
<name>A0A917JFV4_9ENTE</name>
<dbReference type="AlphaFoldDB" id="A0A917JFV4"/>
<evidence type="ECO:0000313" key="1">
    <source>
        <dbReference type="EMBL" id="GGI65025.1"/>
    </source>
</evidence>
<proteinExistence type="predicted"/>